<evidence type="ECO:0000313" key="12">
    <source>
        <dbReference type="Proteomes" id="UP000803884"/>
    </source>
</evidence>
<dbReference type="RefSeq" id="XP_069233127.1">
    <property type="nucleotide sequence ID" value="XM_069369676.1"/>
</dbReference>
<comment type="subcellular location">
    <subcellularLocation>
        <location evidence="1">Membrane</location>
        <topology evidence="1">Multi-pass membrane protein</topology>
    </subcellularLocation>
</comment>
<dbReference type="SUPFAM" id="SSF103473">
    <property type="entry name" value="MFS general substrate transporter"/>
    <property type="match status" value="1"/>
</dbReference>
<sequence length="535" mass="59314">MVKQFGNVYFISAIAIIGGGLFGFDISSMSAIIATPNYLNYFNQGPIPGRGPRSDVQGGITASMAGGSWLGALCSGFISDRFGRKSAIMIGSVIWIIGSIIISASQNIAMLIVGRIINGFCVGICSAQVPVYISEIAPPSKRGRLVGMQQWAITWGIMIMFYISYGCSFIKGTASFRVPWALQMIPAIILFIGMMFLPESPRWLATKDRWEDCERVLVLTHGKGDPHSPWVAREYNEIKQWLEIERQAKHISYLELLKPRYINRTHIGLFTQIWSQLTGMNVMMYYITYVFAMAGLTGDQLLISSSIQYVINVVMTVPALIWVDRIGRRPTLMVGSILMMTWLFANAGILAVYGTYPGPDGVGGIKEASTEVSGAASKAVIACSYLFVASFAPTWGPVSWIYPPELFPNHLRGKAVALATSGNWAFNFALGYFVPPAFVSIRWKTYIIFGVFCAAMTIHVFFMFPETAGKPLEEVNEMFEDPNGIRYIGTPAWKTKNFTSQVARMEDNKDIPEKRSDEFSPVRHESVATEPKSQV</sequence>
<accession>A0AB34KYN7</accession>
<reference evidence="11 12" key="1">
    <citation type="journal article" date="2020" name="Microbiol. Resour. Announc.">
        <title>Draft Genome Sequence of a Cladosporium Species Isolated from the Mesophotic Ascidian Didemnum maculosum.</title>
        <authorList>
            <person name="Gioti A."/>
            <person name="Siaperas R."/>
            <person name="Nikolaivits E."/>
            <person name="Le Goff G."/>
            <person name="Ouazzani J."/>
            <person name="Kotoulas G."/>
            <person name="Topakas E."/>
        </authorList>
    </citation>
    <scope>NUCLEOTIDE SEQUENCE [LARGE SCALE GENOMIC DNA]</scope>
    <source>
        <strain evidence="11 12">TM138-S3</strain>
    </source>
</reference>
<dbReference type="PANTHER" id="PTHR48022">
    <property type="entry name" value="PLASTIDIC GLUCOSE TRANSPORTER 4"/>
    <property type="match status" value="1"/>
</dbReference>
<dbReference type="InterPro" id="IPR050360">
    <property type="entry name" value="MFS_Sugar_Transporters"/>
</dbReference>
<feature type="transmembrane region" description="Helical" evidence="9">
    <location>
        <begin position="267"/>
        <end position="289"/>
    </location>
</feature>
<dbReference type="PROSITE" id="PS50850">
    <property type="entry name" value="MFS"/>
    <property type="match status" value="1"/>
</dbReference>
<dbReference type="CDD" id="cd17356">
    <property type="entry name" value="MFS_HXT"/>
    <property type="match status" value="1"/>
</dbReference>
<feature type="transmembrane region" description="Helical" evidence="9">
    <location>
        <begin position="177"/>
        <end position="197"/>
    </location>
</feature>
<keyword evidence="5 9" id="KW-1133">Transmembrane helix</keyword>
<evidence type="ECO:0000256" key="1">
    <source>
        <dbReference type="ARBA" id="ARBA00004141"/>
    </source>
</evidence>
<evidence type="ECO:0000259" key="10">
    <source>
        <dbReference type="PROSITE" id="PS50850"/>
    </source>
</evidence>
<dbReference type="InterPro" id="IPR003663">
    <property type="entry name" value="Sugar/inositol_transpt"/>
</dbReference>
<keyword evidence="6 9" id="KW-0472">Membrane</keyword>
<dbReference type="InterPro" id="IPR036259">
    <property type="entry name" value="MFS_trans_sf"/>
</dbReference>
<feature type="transmembrane region" description="Helical" evidence="9">
    <location>
        <begin position="446"/>
        <end position="464"/>
    </location>
</feature>
<dbReference type="EMBL" id="JAAQHG020000003">
    <property type="protein sequence ID" value="KAL1590022.1"/>
    <property type="molecule type" value="Genomic_DNA"/>
</dbReference>
<evidence type="ECO:0000256" key="4">
    <source>
        <dbReference type="ARBA" id="ARBA00022692"/>
    </source>
</evidence>
<dbReference type="InterPro" id="IPR020846">
    <property type="entry name" value="MFS_dom"/>
</dbReference>
<evidence type="ECO:0000256" key="2">
    <source>
        <dbReference type="ARBA" id="ARBA00010992"/>
    </source>
</evidence>
<dbReference type="GO" id="GO:0016020">
    <property type="term" value="C:membrane"/>
    <property type="evidence" value="ECO:0007669"/>
    <property type="project" value="UniProtKB-SubCell"/>
</dbReference>
<organism evidence="11 12">
    <name type="scientific">Cladosporium halotolerans</name>
    <dbReference type="NCBI Taxonomy" id="1052096"/>
    <lineage>
        <taxon>Eukaryota</taxon>
        <taxon>Fungi</taxon>
        <taxon>Dikarya</taxon>
        <taxon>Ascomycota</taxon>
        <taxon>Pezizomycotina</taxon>
        <taxon>Dothideomycetes</taxon>
        <taxon>Dothideomycetidae</taxon>
        <taxon>Cladosporiales</taxon>
        <taxon>Cladosporiaceae</taxon>
        <taxon>Cladosporium</taxon>
    </lineage>
</organism>
<feature type="transmembrane region" description="Helical" evidence="9">
    <location>
        <begin position="415"/>
        <end position="434"/>
    </location>
</feature>
<feature type="region of interest" description="Disordered" evidence="8">
    <location>
        <begin position="504"/>
        <end position="535"/>
    </location>
</feature>
<feature type="transmembrane region" description="Helical" evidence="9">
    <location>
        <begin position="145"/>
        <end position="165"/>
    </location>
</feature>
<proteinExistence type="inferred from homology"/>
<feature type="transmembrane region" description="Helical" evidence="9">
    <location>
        <begin position="335"/>
        <end position="356"/>
    </location>
</feature>
<protein>
    <recommendedName>
        <fullName evidence="10">Major facilitator superfamily (MFS) profile domain-containing protein</fullName>
    </recommendedName>
</protein>
<evidence type="ECO:0000256" key="7">
    <source>
        <dbReference type="RuleBase" id="RU003346"/>
    </source>
</evidence>
<evidence type="ECO:0000256" key="6">
    <source>
        <dbReference type="ARBA" id="ARBA00023136"/>
    </source>
</evidence>
<gene>
    <name evidence="11" type="ORF">WHR41_01070</name>
</gene>
<evidence type="ECO:0000256" key="5">
    <source>
        <dbReference type="ARBA" id="ARBA00022989"/>
    </source>
</evidence>
<comment type="caution">
    <text evidence="11">The sequence shown here is derived from an EMBL/GenBank/DDBJ whole genome shotgun (WGS) entry which is preliminary data.</text>
</comment>
<evidence type="ECO:0000256" key="8">
    <source>
        <dbReference type="SAM" id="MobiDB-lite"/>
    </source>
</evidence>
<dbReference type="AlphaFoldDB" id="A0AB34KYN7"/>
<keyword evidence="3 7" id="KW-0813">Transport</keyword>
<evidence type="ECO:0000256" key="9">
    <source>
        <dbReference type="SAM" id="Phobius"/>
    </source>
</evidence>
<evidence type="ECO:0000313" key="11">
    <source>
        <dbReference type="EMBL" id="KAL1590022.1"/>
    </source>
</evidence>
<dbReference type="PANTHER" id="PTHR48022:SF7">
    <property type="entry name" value="MAJOR FACILITATOR SUPERFAMILY (MFS) PROFILE DOMAIN-CONTAINING PROTEIN-RELATED"/>
    <property type="match status" value="1"/>
</dbReference>
<dbReference type="Proteomes" id="UP000803884">
    <property type="component" value="Unassembled WGS sequence"/>
</dbReference>
<comment type="similarity">
    <text evidence="2 7">Belongs to the major facilitator superfamily. Sugar transporter (TC 2.A.1.1) family.</text>
</comment>
<dbReference type="PROSITE" id="PS00217">
    <property type="entry name" value="SUGAR_TRANSPORT_2"/>
    <property type="match status" value="1"/>
</dbReference>
<dbReference type="PRINTS" id="PR00171">
    <property type="entry name" value="SUGRTRNSPORT"/>
</dbReference>
<dbReference type="NCBIfam" id="TIGR00879">
    <property type="entry name" value="SP"/>
    <property type="match status" value="1"/>
</dbReference>
<dbReference type="GeneID" id="96002514"/>
<keyword evidence="4 9" id="KW-0812">Transmembrane</keyword>
<name>A0AB34KYN7_9PEZI</name>
<feature type="compositionally biased region" description="Basic and acidic residues" evidence="8">
    <location>
        <begin position="504"/>
        <end position="527"/>
    </location>
</feature>
<dbReference type="Pfam" id="PF00083">
    <property type="entry name" value="Sugar_tr"/>
    <property type="match status" value="1"/>
</dbReference>
<evidence type="ECO:0000256" key="3">
    <source>
        <dbReference type="ARBA" id="ARBA00022448"/>
    </source>
</evidence>
<feature type="transmembrane region" description="Helical" evidence="9">
    <location>
        <begin position="301"/>
        <end position="323"/>
    </location>
</feature>
<keyword evidence="12" id="KW-1185">Reference proteome</keyword>
<feature type="transmembrane region" description="Helical" evidence="9">
    <location>
        <begin position="112"/>
        <end position="133"/>
    </location>
</feature>
<dbReference type="Gene3D" id="1.20.1250.20">
    <property type="entry name" value="MFS general substrate transporter like domains"/>
    <property type="match status" value="1"/>
</dbReference>
<dbReference type="InterPro" id="IPR005829">
    <property type="entry name" value="Sugar_transporter_CS"/>
</dbReference>
<feature type="transmembrane region" description="Helical" evidence="9">
    <location>
        <begin position="87"/>
        <end position="106"/>
    </location>
</feature>
<feature type="domain" description="Major facilitator superfamily (MFS) profile" evidence="10">
    <location>
        <begin position="11"/>
        <end position="468"/>
    </location>
</feature>
<dbReference type="InterPro" id="IPR005828">
    <property type="entry name" value="MFS_sugar_transport-like"/>
</dbReference>
<feature type="transmembrane region" description="Helical" evidence="9">
    <location>
        <begin position="376"/>
        <end position="403"/>
    </location>
</feature>
<dbReference type="FunFam" id="1.20.1250.20:FF:000026">
    <property type="entry name" value="MFS quinate transporter QutD"/>
    <property type="match status" value="1"/>
</dbReference>
<dbReference type="PROSITE" id="PS00216">
    <property type="entry name" value="SUGAR_TRANSPORT_1"/>
    <property type="match status" value="2"/>
</dbReference>
<dbReference type="GO" id="GO:0005351">
    <property type="term" value="F:carbohydrate:proton symporter activity"/>
    <property type="evidence" value="ECO:0007669"/>
    <property type="project" value="TreeGrafter"/>
</dbReference>
<feature type="transmembrane region" description="Helical" evidence="9">
    <location>
        <begin position="6"/>
        <end position="24"/>
    </location>
</feature>